<name>B4MF34_DROVI</name>
<dbReference type="PANTHER" id="PTHR31859">
    <property type="entry name" value="TETRATRICOPEPTIDE REPEAT PROTEIN 39 FAMILY MEMBER"/>
    <property type="match status" value="1"/>
</dbReference>
<dbReference type="InterPro" id="IPR011990">
    <property type="entry name" value="TPR-like_helical_dom_sf"/>
</dbReference>
<dbReference type="SUPFAM" id="SSF48452">
    <property type="entry name" value="TPR-like"/>
    <property type="match status" value="2"/>
</dbReference>
<dbReference type="KEGG" id="dvi:6636191"/>
<dbReference type="EMBL" id="CH940665">
    <property type="protein sequence ID" value="EDW71135.2"/>
    <property type="molecule type" value="Genomic_DNA"/>
</dbReference>
<organism evidence="1 3">
    <name type="scientific">Drosophila virilis</name>
    <name type="common">Fruit fly</name>
    <dbReference type="NCBI Taxonomy" id="7244"/>
    <lineage>
        <taxon>Eukaryota</taxon>
        <taxon>Metazoa</taxon>
        <taxon>Ecdysozoa</taxon>
        <taxon>Arthropoda</taxon>
        <taxon>Hexapoda</taxon>
        <taxon>Insecta</taxon>
        <taxon>Pterygota</taxon>
        <taxon>Neoptera</taxon>
        <taxon>Endopterygota</taxon>
        <taxon>Diptera</taxon>
        <taxon>Brachycera</taxon>
        <taxon>Muscomorpha</taxon>
        <taxon>Ephydroidea</taxon>
        <taxon>Drosophilidae</taxon>
        <taxon>Drosophila</taxon>
    </lineage>
</organism>
<dbReference type="Pfam" id="PF10300">
    <property type="entry name" value="Iml2-TPR_39"/>
    <property type="match status" value="1"/>
</dbReference>
<gene>
    <name evidence="1" type="primary">Dvir\GJ18882</name>
    <name evidence="1" type="ORF">Dvir_GJ18882</name>
</gene>
<dbReference type="HOGENOM" id="CLU_010086_3_0_1"/>
<reference evidence="1" key="3">
    <citation type="submission" date="2008-06" db="EMBL/GenBank/DDBJ databases">
        <authorList>
            <consortium name="FlyBase"/>
        </authorList>
    </citation>
    <scope>NUCLEOTIDE SEQUENCE</scope>
    <source>
        <strain evidence="1">TSC#15010-1051.87</strain>
    </source>
</reference>
<keyword evidence="3" id="KW-1185">Reference proteome</keyword>
<dbReference type="AlphaFoldDB" id="B4MF34"/>
<dbReference type="EMBL" id="CH940665">
    <property type="protein sequence ID" value="KRF85394.1"/>
    <property type="molecule type" value="Genomic_DNA"/>
</dbReference>
<dbReference type="eggNOG" id="KOG3783">
    <property type="taxonomic scope" value="Eukaryota"/>
</dbReference>
<protein>
    <submittedName>
        <fullName evidence="1">Uncharacterized protein, isoform A</fullName>
    </submittedName>
    <submittedName>
        <fullName evidence="2">Uncharacterized protein, isoform D</fullName>
    </submittedName>
</protein>
<accession>B4MF34</accession>
<reference evidence="1" key="2">
    <citation type="journal article" date="2008" name="Bioinformatics">
        <title>Assembly reconciliation.</title>
        <authorList>
            <person name="Zimin A.V."/>
            <person name="Smith D.R."/>
            <person name="Sutton G."/>
            <person name="Yorke J.A."/>
        </authorList>
    </citation>
    <scope>NUCLEOTIDE SEQUENCE</scope>
    <source>
        <strain evidence="1">TSC#15010-1051.87</strain>
    </source>
</reference>
<proteinExistence type="predicted"/>
<dbReference type="InterPro" id="IPR019412">
    <property type="entry name" value="IML2/TPR_39"/>
</dbReference>
<reference evidence="1 3" key="1">
    <citation type="journal article" date="2007" name="Nature">
        <title>Evolution of genes and genomes on the Drosophila phylogeny.</title>
        <authorList>
            <consortium name="Drosophila 12 Genomes Consortium"/>
            <person name="Clark A.G."/>
            <person name="Eisen M.B."/>
            <person name="Smith D.R."/>
            <person name="Bergman C.M."/>
            <person name="Oliver B."/>
            <person name="Markow T.A."/>
            <person name="Kaufman T.C."/>
            <person name="Kellis M."/>
            <person name="Gelbart W."/>
            <person name="Iyer V.N."/>
            <person name="Pollard D.A."/>
            <person name="Sackton T.B."/>
            <person name="Larracuente A.M."/>
            <person name="Singh N.D."/>
            <person name="Abad J.P."/>
            <person name="Abt D.N."/>
            <person name="Adryan B."/>
            <person name="Aguade M."/>
            <person name="Akashi H."/>
            <person name="Anderson W.W."/>
            <person name="Aquadro C.F."/>
            <person name="Ardell D.H."/>
            <person name="Arguello R."/>
            <person name="Artieri C.G."/>
            <person name="Barbash D.A."/>
            <person name="Barker D."/>
            <person name="Barsanti P."/>
            <person name="Batterham P."/>
            <person name="Batzoglou S."/>
            <person name="Begun D."/>
            <person name="Bhutkar A."/>
            <person name="Blanco E."/>
            <person name="Bosak S.A."/>
            <person name="Bradley R.K."/>
            <person name="Brand A.D."/>
            <person name="Brent M.R."/>
            <person name="Brooks A.N."/>
            <person name="Brown R.H."/>
            <person name="Butlin R.K."/>
            <person name="Caggese C."/>
            <person name="Calvi B.R."/>
            <person name="Bernardo de Carvalho A."/>
            <person name="Caspi A."/>
            <person name="Castrezana S."/>
            <person name="Celniker S.E."/>
            <person name="Chang J.L."/>
            <person name="Chapple C."/>
            <person name="Chatterji S."/>
            <person name="Chinwalla A."/>
            <person name="Civetta A."/>
            <person name="Clifton S.W."/>
            <person name="Comeron J.M."/>
            <person name="Costello J.C."/>
            <person name="Coyne J.A."/>
            <person name="Daub J."/>
            <person name="David R.G."/>
            <person name="Delcher A.L."/>
            <person name="Delehaunty K."/>
            <person name="Do C.B."/>
            <person name="Ebling H."/>
            <person name="Edwards K."/>
            <person name="Eickbush T."/>
            <person name="Evans J.D."/>
            <person name="Filipski A."/>
            <person name="Findeiss S."/>
            <person name="Freyhult E."/>
            <person name="Fulton L."/>
            <person name="Fulton R."/>
            <person name="Garcia A.C."/>
            <person name="Gardiner A."/>
            <person name="Garfield D.A."/>
            <person name="Garvin B.E."/>
            <person name="Gibson G."/>
            <person name="Gilbert D."/>
            <person name="Gnerre S."/>
            <person name="Godfrey J."/>
            <person name="Good R."/>
            <person name="Gotea V."/>
            <person name="Gravely B."/>
            <person name="Greenberg A.J."/>
            <person name="Griffiths-Jones S."/>
            <person name="Gross S."/>
            <person name="Guigo R."/>
            <person name="Gustafson E.A."/>
            <person name="Haerty W."/>
            <person name="Hahn M.W."/>
            <person name="Halligan D.L."/>
            <person name="Halpern A.L."/>
            <person name="Halter G.M."/>
            <person name="Han M.V."/>
            <person name="Heger A."/>
            <person name="Hillier L."/>
            <person name="Hinrichs A.S."/>
            <person name="Holmes I."/>
            <person name="Hoskins R.A."/>
            <person name="Hubisz M.J."/>
            <person name="Hultmark D."/>
            <person name="Huntley M.A."/>
            <person name="Jaffe D.B."/>
            <person name="Jagadeeshan S."/>
            <person name="Jeck W.R."/>
            <person name="Johnson J."/>
            <person name="Jones C.D."/>
            <person name="Jordan W.C."/>
            <person name="Karpen G.H."/>
            <person name="Kataoka E."/>
            <person name="Keightley P.D."/>
            <person name="Kheradpour P."/>
            <person name="Kirkness E.F."/>
            <person name="Koerich L.B."/>
            <person name="Kristiansen K."/>
            <person name="Kudrna D."/>
            <person name="Kulathinal R.J."/>
            <person name="Kumar S."/>
            <person name="Kwok R."/>
            <person name="Lander E."/>
            <person name="Langley C.H."/>
            <person name="Lapoint R."/>
            <person name="Lazzaro B.P."/>
            <person name="Lee S.J."/>
            <person name="Levesque L."/>
            <person name="Li R."/>
            <person name="Lin C.F."/>
            <person name="Lin M.F."/>
            <person name="Lindblad-Toh K."/>
            <person name="Llopart A."/>
            <person name="Long M."/>
            <person name="Low L."/>
            <person name="Lozovsky E."/>
            <person name="Lu J."/>
            <person name="Luo M."/>
            <person name="Machado C.A."/>
            <person name="Makalowski W."/>
            <person name="Marzo M."/>
            <person name="Matsuda M."/>
            <person name="Matzkin L."/>
            <person name="McAllister B."/>
            <person name="McBride C.S."/>
            <person name="McKernan B."/>
            <person name="McKernan K."/>
            <person name="Mendez-Lago M."/>
            <person name="Minx P."/>
            <person name="Mollenhauer M.U."/>
            <person name="Montooth K."/>
            <person name="Mount S.M."/>
            <person name="Mu X."/>
            <person name="Myers E."/>
            <person name="Negre B."/>
            <person name="Newfeld S."/>
            <person name="Nielsen R."/>
            <person name="Noor M.A."/>
            <person name="O'Grady P."/>
            <person name="Pachter L."/>
            <person name="Papaceit M."/>
            <person name="Parisi M.J."/>
            <person name="Parisi M."/>
            <person name="Parts L."/>
            <person name="Pedersen J.S."/>
            <person name="Pesole G."/>
            <person name="Phillippy A.M."/>
            <person name="Ponting C.P."/>
            <person name="Pop M."/>
            <person name="Porcelli D."/>
            <person name="Powell J.R."/>
            <person name="Prohaska S."/>
            <person name="Pruitt K."/>
            <person name="Puig M."/>
            <person name="Quesneville H."/>
            <person name="Ram K.R."/>
            <person name="Rand D."/>
            <person name="Rasmussen M.D."/>
            <person name="Reed L.K."/>
            <person name="Reenan R."/>
            <person name="Reily A."/>
            <person name="Remington K.A."/>
            <person name="Rieger T.T."/>
            <person name="Ritchie M.G."/>
            <person name="Robin C."/>
            <person name="Rogers Y.H."/>
            <person name="Rohde C."/>
            <person name="Rozas J."/>
            <person name="Rubenfield M.J."/>
            <person name="Ruiz A."/>
            <person name="Russo S."/>
            <person name="Salzberg S.L."/>
            <person name="Sanchez-Gracia A."/>
            <person name="Saranga D.J."/>
            <person name="Sato H."/>
            <person name="Schaeffer S.W."/>
            <person name="Schatz M.C."/>
            <person name="Schlenke T."/>
            <person name="Schwartz R."/>
            <person name="Segarra C."/>
            <person name="Singh R.S."/>
            <person name="Sirot L."/>
            <person name="Sirota M."/>
            <person name="Sisneros N.B."/>
            <person name="Smith C.D."/>
            <person name="Smith T.F."/>
            <person name="Spieth J."/>
            <person name="Stage D.E."/>
            <person name="Stark A."/>
            <person name="Stephan W."/>
            <person name="Strausberg R.L."/>
            <person name="Strempel S."/>
            <person name="Sturgill D."/>
            <person name="Sutton G."/>
            <person name="Sutton G.G."/>
            <person name="Tao W."/>
            <person name="Teichmann S."/>
            <person name="Tobari Y.N."/>
            <person name="Tomimura Y."/>
            <person name="Tsolas J.M."/>
            <person name="Valente V.L."/>
            <person name="Venter E."/>
            <person name="Venter J.C."/>
            <person name="Vicario S."/>
            <person name="Vieira F.G."/>
            <person name="Vilella A.J."/>
            <person name="Villasante A."/>
            <person name="Walenz B."/>
            <person name="Wang J."/>
            <person name="Wasserman M."/>
            <person name="Watts T."/>
            <person name="Wilson D."/>
            <person name="Wilson R.K."/>
            <person name="Wing R.A."/>
            <person name="Wolfner M.F."/>
            <person name="Wong A."/>
            <person name="Wong G.K."/>
            <person name="Wu C.I."/>
            <person name="Wu G."/>
            <person name="Yamamoto D."/>
            <person name="Yang H.P."/>
            <person name="Yang S.P."/>
            <person name="Yorke J.A."/>
            <person name="Yoshida K."/>
            <person name="Zdobnov E."/>
            <person name="Zhang P."/>
            <person name="Zhang Y."/>
            <person name="Zimin A.V."/>
            <person name="Baldwin J."/>
            <person name="Abdouelleil A."/>
            <person name="Abdulkadir J."/>
            <person name="Abebe A."/>
            <person name="Abera B."/>
            <person name="Abreu J."/>
            <person name="Acer S.C."/>
            <person name="Aftuck L."/>
            <person name="Alexander A."/>
            <person name="An P."/>
            <person name="Anderson E."/>
            <person name="Anderson S."/>
            <person name="Arachi H."/>
            <person name="Azer M."/>
            <person name="Bachantsang P."/>
            <person name="Barry A."/>
            <person name="Bayul T."/>
            <person name="Berlin A."/>
            <person name="Bessette D."/>
            <person name="Bloom T."/>
            <person name="Blye J."/>
            <person name="Boguslavskiy L."/>
            <person name="Bonnet C."/>
            <person name="Boukhgalter B."/>
            <person name="Bourzgui I."/>
            <person name="Brown A."/>
            <person name="Cahill P."/>
            <person name="Channer S."/>
            <person name="Cheshatsang Y."/>
            <person name="Chuda L."/>
            <person name="Citroen M."/>
            <person name="Collymore A."/>
            <person name="Cooke P."/>
            <person name="Costello M."/>
            <person name="D'Aco K."/>
            <person name="Daza R."/>
            <person name="De Haan G."/>
            <person name="DeGray S."/>
            <person name="DeMaso C."/>
            <person name="Dhargay N."/>
            <person name="Dooley K."/>
            <person name="Dooley E."/>
            <person name="Doricent M."/>
            <person name="Dorje P."/>
            <person name="Dorjee K."/>
            <person name="Dupes A."/>
            <person name="Elong R."/>
            <person name="Falk J."/>
            <person name="Farina A."/>
            <person name="Faro S."/>
            <person name="Ferguson D."/>
            <person name="Fisher S."/>
            <person name="Foley C.D."/>
            <person name="Franke A."/>
            <person name="Friedrich D."/>
            <person name="Gadbois L."/>
            <person name="Gearin G."/>
            <person name="Gearin C.R."/>
            <person name="Giannoukos G."/>
            <person name="Goode T."/>
            <person name="Graham J."/>
            <person name="Grandbois E."/>
            <person name="Grewal S."/>
            <person name="Gyaltsen K."/>
            <person name="Hafez N."/>
            <person name="Hagos B."/>
            <person name="Hall J."/>
            <person name="Henson C."/>
            <person name="Hollinger A."/>
            <person name="Honan T."/>
            <person name="Huard M.D."/>
            <person name="Hughes L."/>
            <person name="Hurhula B."/>
            <person name="Husby M.E."/>
            <person name="Kamat A."/>
            <person name="Kanga B."/>
            <person name="Kashin S."/>
            <person name="Khazanovich D."/>
            <person name="Kisner P."/>
            <person name="Lance K."/>
            <person name="Lara M."/>
            <person name="Lee W."/>
            <person name="Lennon N."/>
            <person name="Letendre F."/>
            <person name="LeVine R."/>
            <person name="Lipovsky A."/>
            <person name="Liu X."/>
            <person name="Liu J."/>
            <person name="Liu S."/>
            <person name="Lokyitsang T."/>
            <person name="Lokyitsang Y."/>
            <person name="Lubonja R."/>
            <person name="Lui A."/>
            <person name="MacDonald P."/>
            <person name="Magnisalis V."/>
            <person name="Maru K."/>
            <person name="Matthews C."/>
            <person name="McCusker W."/>
            <person name="McDonough S."/>
            <person name="Mehta T."/>
            <person name="Meldrim J."/>
            <person name="Meneus L."/>
            <person name="Mihai O."/>
            <person name="Mihalev A."/>
            <person name="Mihova T."/>
            <person name="Mittelman R."/>
            <person name="Mlenga V."/>
            <person name="Montmayeur A."/>
            <person name="Mulrain L."/>
            <person name="Navidi A."/>
            <person name="Naylor J."/>
            <person name="Negash T."/>
            <person name="Nguyen T."/>
            <person name="Nguyen N."/>
            <person name="Nicol R."/>
            <person name="Norbu C."/>
            <person name="Norbu N."/>
            <person name="Novod N."/>
            <person name="O'Neill B."/>
            <person name="Osman S."/>
            <person name="Markiewicz E."/>
            <person name="Oyono O.L."/>
            <person name="Patti C."/>
            <person name="Phunkhang P."/>
            <person name="Pierre F."/>
            <person name="Priest M."/>
            <person name="Raghuraman S."/>
            <person name="Rege F."/>
            <person name="Reyes R."/>
            <person name="Rise C."/>
            <person name="Rogov P."/>
            <person name="Ross K."/>
            <person name="Ryan E."/>
            <person name="Settipalli S."/>
            <person name="Shea T."/>
            <person name="Sherpa N."/>
            <person name="Shi L."/>
            <person name="Shih D."/>
            <person name="Sparrow T."/>
            <person name="Spaulding J."/>
            <person name="Stalker J."/>
            <person name="Stange-Thomann N."/>
            <person name="Stavropoulos S."/>
            <person name="Stone C."/>
            <person name="Strader C."/>
            <person name="Tesfaye S."/>
            <person name="Thomson T."/>
            <person name="Thoulutsang Y."/>
            <person name="Thoulutsang D."/>
            <person name="Topham K."/>
            <person name="Topping I."/>
            <person name="Tsamla T."/>
            <person name="Vassiliev H."/>
            <person name="Vo A."/>
            <person name="Wangchuk T."/>
            <person name="Wangdi T."/>
            <person name="Weiand M."/>
            <person name="Wilkinson J."/>
            <person name="Wilson A."/>
            <person name="Yadav S."/>
            <person name="Young G."/>
            <person name="Yu Q."/>
            <person name="Zembek L."/>
            <person name="Zhong D."/>
            <person name="Zimmer A."/>
            <person name="Zwirko Z."/>
            <person name="Jaffe D.B."/>
            <person name="Alvarez P."/>
            <person name="Brockman W."/>
            <person name="Butler J."/>
            <person name="Chin C."/>
            <person name="Gnerre S."/>
            <person name="Grabherr M."/>
            <person name="Kleber M."/>
            <person name="Mauceli E."/>
            <person name="MacCallum I."/>
        </authorList>
    </citation>
    <scope>NUCLEOTIDE SEQUENCE [LARGE SCALE GENOMIC DNA]</scope>
    <source>
        <strain evidence="1">TSC#15010-1051.87</strain>
        <strain evidence="3">Tucson 15010-1051.87</strain>
    </source>
</reference>
<evidence type="ECO:0000313" key="1">
    <source>
        <dbReference type="EMBL" id="EDW71135.2"/>
    </source>
</evidence>
<evidence type="ECO:0000313" key="2">
    <source>
        <dbReference type="EMBL" id="KRF85394.1"/>
    </source>
</evidence>
<dbReference type="Proteomes" id="UP000008792">
    <property type="component" value="Unassembled WGS sequence"/>
</dbReference>
<dbReference type="PANTHER" id="PTHR31859:SF9">
    <property type="entry name" value="TETRATRICOPEPTIDE REPEAT PROTEIN 39B"/>
    <property type="match status" value="1"/>
</dbReference>
<sequence length="581" mass="67010">MDESNKSESDSEEFFDALSEQLDMTPFEMDLRTSLEEAKLAIDYFFDNKFEEARTLLKPFSGSSLYHSMGTATFSFLEAMLTFEHIDEASAELKKCVELCQRFRKKNTLTEAIGNTFKKKNFNSLTDLECHAELCMAEVLLMSALLTFIEDENLSGLIRGSLRVRQCYNCFRFCAQIMKHRKWDSSSMTVRNHFSSGVHMGIGTFNLMMSMLPVRIVKILQFIGFSSNRNYGLHDLLAGYQENGLRQILCALSLLGYHLMVLPMLSERHSLEDLRICDEILTSQLAKYPNSVWMLFFKGRFELVNGNLEGAESWYLHSWKSQEVWPQFHYLSFWELLWINCIQQKWDKAQFYANQLLEQSNWSRAIYAYQLAAIKLMSCPGSADNLKQIDKLMTEVPTYRQKIAGKSLPMEKFMAKRAVRYKSQNERLILPLIELMYLWNMFKFIGGDYQIADGILQIIDSEFAMINNPGVSPATNLYFADNRALCLLLRGSCYVQMGKPSLALQDFCECIAQSGIVEDHFIIPYAYVEAALCHASENRSLAISMLQDTKKKFSKFALESRLHFRIHMALMDLNGNLDTHK</sequence>
<dbReference type="OrthoDB" id="43460at2759"/>
<evidence type="ECO:0000313" key="3">
    <source>
        <dbReference type="Proteomes" id="UP000008792"/>
    </source>
</evidence>
<dbReference type="InParanoid" id="B4MF34"/>